<feature type="transmembrane region" description="Helical" evidence="1">
    <location>
        <begin position="406"/>
        <end position="424"/>
    </location>
</feature>
<organism evidence="2 3">
    <name type="scientific">Tunturiibacter empetritectus</name>
    <dbReference type="NCBI Taxonomy" id="3069691"/>
    <lineage>
        <taxon>Bacteria</taxon>
        <taxon>Pseudomonadati</taxon>
        <taxon>Acidobacteriota</taxon>
        <taxon>Terriglobia</taxon>
        <taxon>Terriglobales</taxon>
        <taxon>Acidobacteriaceae</taxon>
        <taxon>Tunturiibacter</taxon>
    </lineage>
</organism>
<evidence type="ECO:0000313" key="2">
    <source>
        <dbReference type="EMBL" id="MBB5318917.1"/>
    </source>
</evidence>
<evidence type="ECO:0000256" key="1">
    <source>
        <dbReference type="SAM" id="Phobius"/>
    </source>
</evidence>
<dbReference type="InterPro" id="IPR025060">
    <property type="entry name" value="DUF3999"/>
</dbReference>
<keyword evidence="1" id="KW-1133">Transmembrane helix</keyword>
<keyword evidence="1" id="KW-0472">Membrane</keyword>
<proteinExistence type="predicted"/>
<protein>
    <recommendedName>
        <fullName evidence="4">DUF3999 family protein</fullName>
    </recommendedName>
</protein>
<sequence>MKSAILLTLLLWQAAAAPEHTDPHYLRYERTITTPSGAGQSCAIIDPSLFPHAGPSLKDLRLFQDNREIPYAVTLSEPQQPDSDTAAIRNLGLRGRNIVFDLEMPNRPYTELTLDLAGHDFLATATVSGTHDPSYANQTQLGEFTLFDLTSQHLSRSTTIHLQETSLPYLHIELAVSPATGTHTFDASPQALQKMVQSATVPPSREAQSLYTTAVQTATITQRGRKTVATFALPQRIPIERVSFSISSAFKANFSRDISITDHPAASPNPADALSETLAGTILRVHLTQAGREIRQEQLSVPATLGSNMQSAATVEVAVNNGDDAPLPITAIRLEMRQRKICFDAPTAQPLTLFYGDADLTAPQYDYTRLFSPSAEFHAANLGPEQFNPAYRDRPDARPLTDRHPHLLWIALLIVICLLAIVAIRSSKTVHH</sequence>
<comment type="caution">
    <text evidence="2">The sequence shown here is derived from an EMBL/GenBank/DDBJ whole genome shotgun (WGS) entry which is preliminary data.</text>
</comment>
<gene>
    <name evidence="2" type="ORF">HDF09_003616</name>
</gene>
<name>A0A7W8IKN5_9BACT</name>
<reference evidence="2" key="1">
    <citation type="submission" date="2020-08" db="EMBL/GenBank/DDBJ databases">
        <title>Genomic Encyclopedia of Type Strains, Phase IV (KMG-V): Genome sequencing to study the core and pangenomes of soil and plant-associated prokaryotes.</title>
        <authorList>
            <person name="Whitman W."/>
        </authorList>
    </citation>
    <scope>NUCLEOTIDE SEQUENCE [LARGE SCALE GENOMIC DNA]</scope>
    <source>
        <strain evidence="2">M8UP27</strain>
    </source>
</reference>
<accession>A0A7W8IKN5</accession>
<evidence type="ECO:0008006" key="4">
    <source>
        <dbReference type="Google" id="ProtNLM"/>
    </source>
</evidence>
<dbReference type="AlphaFoldDB" id="A0A7W8IKN5"/>
<keyword evidence="1" id="KW-0812">Transmembrane</keyword>
<dbReference type="EMBL" id="JACHDY010000006">
    <property type="protein sequence ID" value="MBB5318917.1"/>
    <property type="molecule type" value="Genomic_DNA"/>
</dbReference>
<dbReference type="Proteomes" id="UP000568106">
    <property type="component" value="Unassembled WGS sequence"/>
</dbReference>
<keyword evidence="3" id="KW-1185">Reference proteome</keyword>
<dbReference type="Pfam" id="PF13163">
    <property type="entry name" value="DUF3999"/>
    <property type="match status" value="1"/>
</dbReference>
<evidence type="ECO:0000313" key="3">
    <source>
        <dbReference type="Proteomes" id="UP000568106"/>
    </source>
</evidence>